<dbReference type="SUPFAM" id="SSF56349">
    <property type="entry name" value="DNA breaking-rejoining enzymes"/>
    <property type="match status" value="1"/>
</dbReference>
<dbReference type="GO" id="GO:0006310">
    <property type="term" value="P:DNA recombination"/>
    <property type="evidence" value="ECO:0007669"/>
    <property type="project" value="UniProtKB-KW"/>
</dbReference>
<evidence type="ECO:0000313" key="3">
    <source>
        <dbReference type="Proteomes" id="UP000031670"/>
    </source>
</evidence>
<accession>A0A0B8PGF3</accession>
<dbReference type="InterPro" id="IPR011010">
    <property type="entry name" value="DNA_brk_join_enz"/>
</dbReference>
<evidence type="ECO:0000313" key="2">
    <source>
        <dbReference type="EMBL" id="GAM63712.1"/>
    </source>
</evidence>
<dbReference type="Gene3D" id="1.10.443.10">
    <property type="entry name" value="Intergrase catalytic core"/>
    <property type="match status" value="1"/>
</dbReference>
<evidence type="ECO:0000256" key="1">
    <source>
        <dbReference type="ARBA" id="ARBA00023172"/>
    </source>
</evidence>
<gene>
    <name evidence="2" type="ORF">JCM19232_2692</name>
</gene>
<dbReference type="InterPro" id="IPR013762">
    <property type="entry name" value="Integrase-like_cat_sf"/>
</dbReference>
<reference evidence="2 3" key="2">
    <citation type="submission" date="2015-01" db="EMBL/GenBank/DDBJ databases">
        <authorList>
            <consortium name="NBRP consortium"/>
            <person name="Sawabe T."/>
            <person name="Meirelles P."/>
            <person name="Feng G."/>
            <person name="Sayaka M."/>
            <person name="Hattori M."/>
            <person name="Ohkuma M."/>
        </authorList>
    </citation>
    <scope>NUCLEOTIDE SEQUENCE [LARGE SCALE GENOMIC DNA]</scope>
    <source>
        <strain evidence="2 3">JCM19232</strain>
    </source>
</reference>
<name>A0A0B8PGF3_9VIBR</name>
<comment type="caution">
    <text evidence="2">The sequence shown here is derived from an EMBL/GenBank/DDBJ whole genome shotgun (WGS) entry which is preliminary data.</text>
</comment>
<protein>
    <submittedName>
        <fullName evidence="2">Putative integrase</fullName>
    </submittedName>
</protein>
<dbReference type="GO" id="GO:0015074">
    <property type="term" value="P:DNA integration"/>
    <property type="evidence" value="ECO:0007669"/>
    <property type="project" value="InterPro"/>
</dbReference>
<dbReference type="EMBL" id="BBSA01000009">
    <property type="protein sequence ID" value="GAM63712.1"/>
    <property type="molecule type" value="Genomic_DNA"/>
</dbReference>
<organism evidence="2 3">
    <name type="scientific">Vibrio ishigakensis</name>
    <dbReference type="NCBI Taxonomy" id="1481914"/>
    <lineage>
        <taxon>Bacteria</taxon>
        <taxon>Pseudomonadati</taxon>
        <taxon>Pseudomonadota</taxon>
        <taxon>Gammaproteobacteria</taxon>
        <taxon>Vibrionales</taxon>
        <taxon>Vibrionaceae</taxon>
        <taxon>Vibrio</taxon>
    </lineage>
</organism>
<sequence>MKKKKIYQLSKDDIVYICQGDNTAFKTLFGFTFNRDGCFVSNGLHKVGELQRAWIKYYTSECLPEFPRSYTHSNNFADMRYALFTMLGSEIVDSGSFKGSVSFFSPVPLSFLDYYFNSRIGRDKVNSIFSKFGYSPSLGFNSHSLRHYSNTLADLSDISPSIITAWSGRVNIKQTDTYIHTDEGFKSEKIKVVMQDEASNRQHIRIRSIEELAASTNLFATETSTGICTQNLNLTPCDYINDFVSQCFLCNEACYIAGDEKAIELLERDCQYQRRRLESVRVDKRLKNSDAMQVWFRVHLFNTSILSSLVELMKEKPLGNTIIYARNSSEFRITDLSSGDRHIVKSRLPDVEKELDRIINSSNNPDQSTNKNEDLSCLLEKFGLSPGDL</sequence>
<proteinExistence type="predicted"/>
<dbReference type="Proteomes" id="UP000031670">
    <property type="component" value="Unassembled WGS sequence"/>
</dbReference>
<reference evidence="2 3" key="1">
    <citation type="submission" date="2015-01" db="EMBL/GenBank/DDBJ databases">
        <title>Vibrio sp. C5 JCM 19232 whole genome shotgun sequence.</title>
        <authorList>
            <person name="Sawabe T."/>
            <person name="Meirelles P."/>
            <person name="Feng G."/>
            <person name="Sayaka M."/>
            <person name="Hattori M."/>
            <person name="Ohkuma M."/>
        </authorList>
    </citation>
    <scope>NUCLEOTIDE SEQUENCE [LARGE SCALE GENOMIC DNA]</scope>
    <source>
        <strain evidence="2 3">JCM19232</strain>
    </source>
</reference>
<dbReference type="AlphaFoldDB" id="A0A0B8PGF3"/>
<dbReference type="GO" id="GO:0003677">
    <property type="term" value="F:DNA binding"/>
    <property type="evidence" value="ECO:0007669"/>
    <property type="project" value="InterPro"/>
</dbReference>
<keyword evidence="1" id="KW-0233">DNA recombination</keyword>